<feature type="region of interest" description="Disordered" evidence="1">
    <location>
        <begin position="55"/>
        <end position="83"/>
    </location>
</feature>
<dbReference type="Pfam" id="PF03583">
    <property type="entry name" value="LIP"/>
    <property type="match status" value="1"/>
</dbReference>
<dbReference type="EMBL" id="JBDLNV010000002">
    <property type="protein sequence ID" value="MFM1723201.1"/>
    <property type="molecule type" value="Genomic_DNA"/>
</dbReference>
<dbReference type="InterPro" id="IPR005152">
    <property type="entry name" value="Lipase_secreted"/>
</dbReference>
<dbReference type="InterPro" id="IPR029058">
    <property type="entry name" value="AB_hydrolase_fold"/>
</dbReference>
<dbReference type="PANTHER" id="PTHR34853">
    <property type="match status" value="1"/>
</dbReference>
<reference evidence="2 3" key="1">
    <citation type="submission" date="2023-11" db="EMBL/GenBank/DDBJ databases">
        <authorList>
            <person name="Val-Calvo J."/>
            <person name="Scortti M."/>
            <person name="Vazquez-Boland J."/>
        </authorList>
    </citation>
    <scope>NUCLEOTIDE SEQUENCE [LARGE SCALE GENOMIC DNA]</scope>
    <source>
        <strain evidence="2 3">PAM 2766</strain>
    </source>
</reference>
<dbReference type="SUPFAM" id="SSF53474">
    <property type="entry name" value="alpha/beta-Hydrolases"/>
    <property type="match status" value="1"/>
</dbReference>
<organism evidence="2 3">
    <name type="scientific">Rhodococcus parequi</name>
    <dbReference type="NCBI Taxonomy" id="3137122"/>
    <lineage>
        <taxon>Bacteria</taxon>
        <taxon>Bacillati</taxon>
        <taxon>Actinomycetota</taxon>
        <taxon>Actinomycetes</taxon>
        <taxon>Mycobacteriales</taxon>
        <taxon>Nocardiaceae</taxon>
        <taxon>Rhodococcus</taxon>
    </lineage>
</organism>
<protein>
    <submittedName>
        <fullName evidence="2">Lipase family protein</fullName>
    </submittedName>
</protein>
<dbReference type="RefSeq" id="WP_420163750.1">
    <property type="nucleotide sequence ID" value="NZ_JBDLNV010000002.1"/>
</dbReference>
<evidence type="ECO:0000256" key="1">
    <source>
        <dbReference type="SAM" id="MobiDB-lite"/>
    </source>
</evidence>
<dbReference type="Proteomes" id="UP001629745">
    <property type="component" value="Unassembled WGS sequence"/>
</dbReference>
<accession>A0ABW9FCE9</accession>
<name>A0ABW9FCE9_9NOCA</name>
<sequence>MPNQRGGFWGRMVVTVLAVSVVVGGGSGAAAAQSSGSALPDTSIGGVGSTGSAAGQGFIGPGSLTDGTGSDGTGSNGTTPITGSWGTASLARSAFGSWIPGLVGSVVPEPALAPPPLDTLHQESLPSPIGEPFFDLYPPGLPGMANGEVVEVRDVTPVAKNLLLGPVREVKQIKVKTTDASGAPSFATATLVIPAGVWPGPGPRPVLVNNVPINGLGRACTPSHTLANGITPSTNFIEFLRPVTTKAEERGYAVLIPDHEGPSMAYGEPYVAGHAILDSIRGMRSVFPAEFGTSKIAMMGYSGGAIATHGAAKLLDGYAPELAPDIVGAAMGGVPADFEMLGRTMNGNLASGLFLAAVFGISRENLEILPLINGLGQRIGISSIKDQCMLNLGASGVFGIPAEALANVVDALNSPVAHDIYTKMKMADLVSGTPLYIYNGGQDFWIPALGARNLYDEQCGYGVAAVYRQVPGEHFLGEALGNSGAFEWVDARLRGEPAPSEC</sequence>
<keyword evidence="3" id="KW-1185">Reference proteome</keyword>
<dbReference type="Gene3D" id="1.10.260.130">
    <property type="match status" value="1"/>
</dbReference>
<proteinExistence type="predicted"/>
<evidence type="ECO:0000313" key="2">
    <source>
        <dbReference type="EMBL" id="MFM1723201.1"/>
    </source>
</evidence>
<dbReference type="Gene3D" id="3.40.50.1820">
    <property type="entry name" value="alpha/beta hydrolase"/>
    <property type="match status" value="1"/>
</dbReference>
<gene>
    <name evidence="2" type="ORF">ABEU20_001762</name>
</gene>
<evidence type="ECO:0000313" key="3">
    <source>
        <dbReference type="Proteomes" id="UP001629745"/>
    </source>
</evidence>
<comment type="caution">
    <text evidence="2">The sequence shown here is derived from an EMBL/GenBank/DDBJ whole genome shotgun (WGS) entry which is preliminary data.</text>
</comment>
<dbReference type="PANTHER" id="PTHR34853:SF1">
    <property type="entry name" value="LIPASE 5"/>
    <property type="match status" value="1"/>
</dbReference>